<reference evidence="5" key="1">
    <citation type="submission" date="2016-04" db="EMBL/GenBank/DDBJ databases">
        <authorList>
            <person name="Chen L."/>
            <person name="Zhuang W."/>
            <person name="Wang G."/>
        </authorList>
    </citation>
    <scope>NUCLEOTIDE SEQUENCE [LARGE SCALE GENOMIC DNA]</scope>
    <source>
        <strain evidence="5">17621</strain>
    </source>
</reference>
<organism evidence="4 5">
    <name type="scientific">Niastella yeongjuensis</name>
    <dbReference type="NCBI Taxonomy" id="354355"/>
    <lineage>
        <taxon>Bacteria</taxon>
        <taxon>Pseudomonadati</taxon>
        <taxon>Bacteroidota</taxon>
        <taxon>Chitinophagia</taxon>
        <taxon>Chitinophagales</taxon>
        <taxon>Chitinophagaceae</taxon>
        <taxon>Niastella</taxon>
    </lineage>
</organism>
<comment type="caution">
    <text evidence="4">The sequence shown here is derived from an EMBL/GenBank/DDBJ whole genome shotgun (WGS) entry which is preliminary data.</text>
</comment>
<evidence type="ECO:0000313" key="5">
    <source>
        <dbReference type="Proteomes" id="UP000192610"/>
    </source>
</evidence>
<name>A0A1V9EGB5_9BACT</name>
<dbReference type="InterPro" id="IPR020904">
    <property type="entry name" value="Sc_DH/Rdtase_CS"/>
</dbReference>
<proteinExistence type="inferred from homology"/>
<protein>
    <submittedName>
        <fullName evidence="4">Short-chain dehydrogenase/reductase</fullName>
    </submittedName>
</protein>
<dbReference type="STRING" id="354355.SAMN05660816_06893"/>
<dbReference type="Gene3D" id="3.40.50.720">
    <property type="entry name" value="NAD(P)-binding Rossmann-like Domain"/>
    <property type="match status" value="1"/>
</dbReference>
<dbReference type="CDD" id="cd05374">
    <property type="entry name" value="17beta-HSD-like_SDR_c"/>
    <property type="match status" value="1"/>
</dbReference>
<keyword evidence="2" id="KW-0560">Oxidoreductase</keyword>
<dbReference type="EMBL" id="LVXG01000033">
    <property type="protein sequence ID" value="OQP45004.1"/>
    <property type="molecule type" value="Genomic_DNA"/>
</dbReference>
<dbReference type="PANTHER" id="PTHR43976">
    <property type="entry name" value="SHORT CHAIN DEHYDROGENASE"/>
    <property type="match status" value="1"/>
</dbReference>
<keyword evidence="5" id="KW-1185">Reference proteome</keyword>
<dbReference type="Proteomes" id="UP000192610">
    <property type="component" value="Unassembled WGS sequence"/>
</dbReference>
<accession>A0A1V9EGB5</accession>
<evidence type="ECO:0000313" key="4">
    <source>
        <dbReference type="EMBL" id="OQP45004.1"/>
    </source>
</evidence>
<dbReference type="Pfam" id="PF00106">
    <property type="entry name" value="adh_short"/>
    <property type="match status" value="1"/>
</dbReference>
<sequence length="272" mass="29539">MAKTIFITGASRGFGKLWAEALLQRGDKVIATARDIKSLDDLVKKYGNNILPLQLDVVDRAAGYAAIQKAKEHFGSIDVLINNAGYGLFGSVEETSEQDARSIMETNFFGLLWLTQAVLPIMRAQGHGHIIQVSSVVGLIGIPVLGVYNASKFAVEGVSETLATEVKGFGINITLVEPNSYSTDWGGSSASHAAAMPEYEGVKTAFYAALSDDMFGIPEATTPAMLKLIDSNNPPLRLFLGKYSYPLVKQNYESRMAEWDTWKEVADKAHGK</sequence>
<dbReference type="PANTHER" id="PTHR43976:SF16">
    <property type="entry name" value="SHORT-CHAIN DEHYDROGENASE_REDUCTASE FAMILY PROTEIN"/>
    <property type="match status" value="1"/>
</dbReference>
<dbReference type="InterPro" id="IPR036291">
    <property type="entry name" value="NAD(P)-bd_dom_sf"/>
</dbReference>
<dbReference type="OrthoDB" id="1235794at2"/>
<gene>
    <name evidence="4" type="ORF">A4H97_33110</name>
</gene>
<dbReference type="GO" id="GO:0016491">
    <property type="term" value="F:oxidoreductase activity"/>
    <property type="evidence" value="ECO:0007669"/>
    <property type="project" value="UniProtKB-KW"/>
</dbReference>
<dbReference type="AlphaFoldDB" id="A0A1V9EGB5"/>
<dbReference type="NCBIfam" id="NF006114">
    <property type="entry name" value="PRK08263.1"/>
    <property type="match status" value="1"/>
</dbReference>
<dbReference type="InterPro" id="IPR002347">
    <property type="entry name" value="SDR_fam"/>
</dbReference>
<evidence type="ECO:0000256" key="3">
    <source>
        <dbReference type="RuleBase" id="RU000363"/>
    </source>
</evidence>
<dbReference type="PROSITE" id="PS00061">
    <property type="entry name" value="ADH_SHORT"/>
    <property type="match status" value="1"/>
</dbReference>
<dbReference type="SUPFAM" id="SSF51735">
    <property type="entry name" value="NAD(P)-binding Rossmann-fold domains"/>
    <property type="match status" value="1"/>
</dbReference>
<dbReference type="InterPro" id="IPR051911">
    <property type="entry name" value="SDR_oxidoreductase"/>
</dbReference>
<dbReference type="PRINTS" id="PR00080">
    <property type="entry name" value="SDRFAMILY"/>
</dbReference>
<evidence type="ECO:0000256" key="2">
    <source>
        <dbReference type="ARBA" id="ARBA00023002"/>
    </source>
</evidence>
<dbReference type="RefSeq" id="WP_081202444.1">
    <property type="nucleotide sequence ID" value="NZ_FOCZ01000027.1"/>
</dbReference>
<evidence type="ECO:0000256" key="1">
    <source>
        <dbReference type="ARBA" id="ARBA00006484"/>
    </source>
</evidence>
<dbReference type="PRINTS" id="PR00081">
    <property type="entry name" value="GDHRDH"/>
</dbReference>
<comment type="similarity">
    <text evidence="1 3">Belongs to the short-chain dehydrogenases/reductases (SDR) family.</text>
</comment>